<feature type="transmembrane region" description="Helical" evidence="8">
    <location>
        <begin position="352"/>
        <end position="376"/>
    </location>
</feature>
<keyword evidence="2" id="KW-1003">Cell membrane</keyword>
<reference evidence="11 12" key="1">
    <citation type="journal article" date="2019" name="Int. J. Syst. Evol. Microbiol.">
        <title>The Global Catalogue of Microorganisms (GCM) 10K type strain sequencing project: providing services to taxonomists for standard genome sequencing and annotation.</title>
        <authorList>
            <consortium name="The Broad Institute Genomics Platform"/>
            <consortium name="The Broad Institute Genome Sequencing Center for Infectious Disease"/>
            <person name="Wu L."/>
            <person name="Ma J."/>
        </authorList>
    </citation>
    <scope>NUCLEOTIDE SEQUENCE [LARGE SCALE GENOMIC DNA]</scope>
    <source>
        <strain evidence="11 12">JCM 14304</strain>
    </source>
</reference>
<name>A0ABN2EE94_9ACTN</name>
<keyword evidence="3 8" id="KW-0812">Transmembrane</keyword>
<evidence type="ECO:0000259" key="9">
    <source>
        <dbReference type="Pfam" id="PF02687"/>
    </source>
</evidence>
<evidence type="ECO:0000256" key="2">
    <source>
        <dbReference type="ARBA" id="ARBA00022475"/>
    </source>
</evidence>
<dbReference type="InterPro" id="IPR003838">
    <property type="entry name" value="ABC3_permease_C"/>
</dbReference>
<dbReference type="InterPro" id="IPR025857">
    <property type="entry name" value="MacB_PCD"/>
</dbReference>
<evidence type="ECO:0000256" key="1">
    <source>
        <dbReference type="ARBA" id="ARBA00004651"/>
    </source>
</evidence>
<dbReference type="RefSeq" id="WP_344197852.1">
    <property type="nucleotide sequence ID" value="NZ_BAAAND010000009.1"/>
</dbReference>
<evidence type="ECO:0000256" key="8">
    <source>
        <dbReference type="SAM" id="Phobius"/>
    </source>
</evidence>
<evidence type="ECO:0000256" key="3">
    <source>
        <dbReference type="ARBA" id="ARBA00022692"/>
    </source>
</evidence>
<feature type="transmembrane region" description="Helical" evidence="8">
    <location>
        <begin position="382"/>
        <end position="405"/>
    </location>
</feature>
<evidence type="ECO:0000259" key="10">
    <source>
        <dbReference type="Pfam" id="PF12704"/>
    </source>
</evidence>
<dbReference type="Proteomes" id="UP001500190">
    <property type="component" value="Unassembled WGS sequence"/>
</dbReference>
<protein>
    <submittedName>
        <fullName evidence="11">ABC transporter permease</fullName>
    </submittedName>
</protein>
<dbReference type="EMBL" id="BAAAND010000009">
    <property type="protein sequence ID" value="GAA1605104.1"/>
    <property type="molecule type" value="Genomic_DNA"/>
</dbReference>
<dbReference type="PANTHER" id="PTHR30572:SF4">
    <property type="entry name" value="ABC TRANSPORTER PERMEASE YTRF"/>
    <property type="match status" value="1"/>
</dbReference>
<dbReference type="Pfam" id="PF02687">
    <property type="entry name" value="FtsX"/>
    <property type="match status" value="1"/>
</dbReference>
<proteinExistence type="inferred from homology"/>
<evidence type="ECO:0000256" key="5">
    <source>
        <dbReference type="ARBA" id="ARBA00023136"/>
    </source>
</evidence>
<feature type="domain" description="MacB-like periplasmic core" evidence="10">
    <location>
        <begin position="53"/>
        <end position="263"/>
    </location>
</feature>
<evidence type="ECO:0000256" key="7">
    <source>
        <dbReference type="SAM" id="MobiDB-lite"/>
    </source>
</evidence>
<comment type="caution">
    <text evidence="11">The sequence shown here is derived from an EMBL/GenBank/DDBJ whole genome shotgun (WGS) entry which is preliminary data.</text>
</comment>
<sequence>MNHDSVHHLRTPADETYGRRAQGARELKPAALGLRDVVRVGAVGLRTRPTRALLSALGIAIGIAAMVAVVGISSSSRAQLDGQLDALGTNLLTVTPGTRLTGGDAQLPLTAEEMVARIAPVRAESAIGKVDDASVYRTNKIPDVQTNGIIAYAARPNLLDTIGATVRSGKWLDTATGNFPATVLGASAADRLGITKAGPDVQVLIGNTWFTVLGILEPAALAPELDSAALMGWPAASGKLSFDGHPTTIYTRSDDAQVAAVRSVLGATANPEAPNEVEVSRPSDALAAKQAAGQAFTGLLLGLGAVALLVGGVGVANIMVISVLERRAEIGLRRSLGATRAQIRTQFLTESLLLSALGGLGGALLGSAVTAAYASYQNWLTVIPVWALAGGVLATLVIGALAGLYPAVRASRLSPTEALATP</sequence>
<keyword evidence="5 8" id="KW-0472">Membrane</keyword>
<keyword evidence="4 8" id="KW-1133">Transmembrane helix</keyword>
<evidence type="ECO:0000256" key="4">
    <source>
        <dbReference type="ARBA" id="ARBA00022989"/>
    </source>
</evidence>
<feature type="transmembrane region" description="Helical" evidence="8">
    <location>
        <begin position="299"/>
        <end position="324"/>
    </location>
</feature>
<dbReference type="PANTHER" id="PTHR30572">
    <property type="entry name" value="MEMBRANE COMPONENT OF TRANSPORTER-RELATED"/>
    <property type="match status" value="1"/>
</dbReference>
<evidence type="ECO:0000313" key="12">
    <source>
        <dbReference type="Proteomes" id="UP001500190"/>
    </source>
</evidence>
<gene>
    <name evidence="11" type="ORF">GCM10009742_62470</name>
</gene>
<comment type="subcellular location">
    <subcellularLocation>
        <location evidence="1">Cell membrane</location>
        <topology evidence="1">Multi-pass membrane protein</topology>
    </subcellularLocation>
</comment>
<evidence type="ECO:0000256" key="6">
    <source>
        <dbReference type="ARBA" id="ARBA00038076"/>
    </source>
</evidence>
<accession>A0ABN2EE94</accession>
<dbReference type="Pfam" id="PF12704">
    <property type="entry name" value="MacB_PCD"/>
    <property type="match status" value="1"/>
</dbReference>
<comment type="similarity">
    <text evidence="6">Belongs to the ABC-4 integral membrane protein family.</text>
</comment>
<evidence type="ECO:0000313" key="11">
    <source>
        <dbReference type="EMBL" id="GAA1605104.1"/>
    </source>
</evidence>
<keyword evidence="12" id="KW-1185">Reference proteome</keyword>
<organism evidence="11 12">
    <name type="scientific">Kribbella karoonensis</name>
    <dbReference type="NCBI Taxonomy" id="324851"/>
    <lineage>
        <taxon>Bacteria</taxon>
        <taxon>Bacillati</taxon>
        <taxon>Actinomycetota</taxon>
        <taxon>Actinomycetes</taxon>
        <taxon>Propionibacteriales</taxon>
        <taxon>Kribbellaceae</taxon>
        <taxon>Kribbella</taxon>
    </lineage>
</organism>
<feature type="transmembrane region" description="Helical" evidence="8">
    <location>
        <begin position="52"/>
        <end position="72"/>
    </location>
</feature>
<feature type="region of interest" description="Disordered" evidence="7">
    <location>
        <begin position="1"/>
        <end position="21"/>
    </location>
</feature>
<feature type="domain" description="ABC3 transporter permease C-terminal" evidence="9">
    <location>
        <begin position="303"/>
        <end position="415"/>
    </location>
</feature>
<dbReference type="InterPro" id="IPR050250">
    <property type="entry name" value="Macrolide_Exporter_MacB"/>
</dbReference>